<dbReference type="EMBL" id="FTMS01000040">
    <property type="protein sequence ID" value="SIR09885.1"/>
    <property type="molecule type" value="Genomic_DNA"/>
</dbReference>
<dbReference type="AlphaFoldDB" id="A0A1N6Y5G3"/>
<feature type="non-terminal residue" evidence="1">
    <location>
        <position position="31"/>
    </location>
</feature>
<sequence>MSATVENLEDGENVNVLVYEADREDSGEARQ</sequence>
<accession>A0A1N6Y5G3</accession>
<reference evidence="2" key="1">
    <citation type="submission" date="2017-01" db="EMBL/GenBank/DDBJ databases">
        <authorList>
            <person name="Varghese N."/>
            <person name="Submissions S."/>
        </authorList>
    </citation>
    <scope>NUCLEOTIDE SEQUENCE [LARGE SCALE GENOMIC DNA]</scope>
    <source>
        <strain evidence="2">ASpG1</strain>
    </source>
</reference>
<dbReference type="Proteomes" id="UP000186400">
    <property type="component" value="Unassembled WGS sequence"/>
</dbReference>
<protein>
    <submittedName>
        <fullName evidence="1">Uncharacterized protein</fullName>
    </submittedName>
</protein>
<dbReference type="STRING" id="159291.SAMN05920897_1404"/>
<name>A0A1N6Y5G3_9SPIO</name>
<gene>
    <name evidence="1" type="ORF">SAMN05920897_1404</name>
</gene>
<organism evidence="1 2">
    <name type="scientific">Alkalispirochaeta americana</name>
    <dbReference type="NCBI Taxonomy" id="159291"/>
    <lineage>
        <taxon>Bacteria</taxon>
        <taxon>Pseudomonadati</taxon>
        <taxon>Spirochaetota</taxon>
        <taxon>Spirochaetia</taxon>
        <taxon>Spirochaetales</taxon>
        <taxon>Spirochaetaceae</taxon>
        <taxon>Alkalispirochaeta</taxon>
    </lineage>
</organism>
<evidence type="ECO:0000313" key="2">
    <source>
        <dbReference type="Proteomes" id="UP000186400"/>
    </source>
</evidence>
<keyword evidence="2" id="KW-1185">Reference proteome</keyword>
<proteinExistence type="predicted"/>
<evidence type="ECO:0000313" key="1">
    <source>
        <dbReference type="EMBL" id="SIR09885.1"/>
    </source>
</evidence>